<feature type="binding site" evidence="1">
    <location>
        <position position="64"/>
    </location>
    <ligand>
        <name>Fe cation</name>
        <dbReference type="ChEBI" id="CHEBI:24875"/>
    </ligand>
</feature>
<dbReference type="Pfam" id="PF00374">
    <property type="entry name" value="NiFeSe_Hases"/>
    <property type="match status" value="1"/>
</dbReference>
<name>A0A239AAU0_9BACT</name>
<feature type="binding site" evidence="1">
    <location>
        <position position="529"/>
    </location>
    <ligand>
        <name>Fe cation</name>
        <dbReference type="ChEBI" id="CHEBI:24875"/>
    </ligand>
</feature>
<keyword evidence="1" id="KW-0408">Iron</keyword>
<evidence type="ECO:0000256" key="1">
    <source>
        <dbReference type="PIRSR" id="PIRSR601501-1"/>
    </source>
</evidence>
<dbReference type="EMBL" id="FZOC01000003">
    <property type="protein sequence ID" value="SNR92512.1"/>
    <property type="molecule type" value="Genomic_DNA"/>
</dbReference>
<feature type="binding site" evidence="1">
    <location>
        <position position="526"/>
    </location>
    <ligand>
        <name>Ni(2+)</name>
        <dbReference type="ChEBI" id="CHEBI:49786"/>
    </ligand>
</feature>
<reference evidence="2 3" key="1">
    <citation type="submission" date="2017-06" db="EMBL/GenBank/DDBJ databases">
        <authorList>
            <person name="Kim H.J."/>
            <person name="Triplett B.A."/>
        </authorList>
    </citation>
    <scope>NUCLEOTIDE SEQUENCE [LARGE SCALE GENOMIC DNA]</scope>
    <source>
        <strain evidence="2 3">DSM 13116</strain>
    </source>
</reference>
<protein>
    <submittedName>
        <fullName evidence="2">[NiFe] hydrogenase large subunit</fullName>
    </submittedName>
</protein>
<dbReference type="Gene3D" id="1.10.645.10">
    <property type="entry name" value="Cytochrome-c3 Hydrogenase, chain B"/>
    <property type="match status" value="1"/>
</dbReference>
<evidence type="ECO:0000313" key="3">
    <source>
        <dbReference type="Proteomes" id="UP000198324"/>
    </source>
</evidence>
<dbReference type="Proteomes" id="UP000198324">
    <property type="component" value="Unassembled WGS sequence"/>
</dbReference>
<comment type="cofactor">
    <cofactor evidence="1">
        <name>Ni(2+)</name>
        <dbReference type="ChEBI" id="CHEBI:49786"/>
    </cofactor>
</comment>
<keyword evidence="1" id="KW-0479">Metal-binding</keyword>
<dbReference type="OrthoDB" id="5447547at2"/>
<organism evidence="2 3">
    <name type="scientific">Humidesulfovibrio mexicanus</name>
    <dbReference type="NCBI Taxonomy" id="147047"/>
    <lineage>
        <taxon>Bacteria</taxon>
        <taxon>Pseudomonadati</taxon>
        <taxon>Thermodesulfobacteriota</taxon>
        <taxon>Desulfovibrionia</taxon>
        <taxon>Desulfovibrionales</taxon>
        <taxon>Desulfovibrionaceae</taxon>
        <taxon>Humidesulfovibrio</taxon>
    </lineage>
</organism>
<gene>
    <name evidence="2" type="ORF">SAMN04488503_1954</name>
</gene>
<comment type="cofactor">
    <cofactor evidence="1">
        <name>Fe cation</name>
        <dbReference type="ChEBI" id="CHEBI:24875"/>
    </cofactor>
</comment>
<evidence type="ECO:0000313" key="2">
    <source>
        <dbReference type="EMBL" id="SNR92512.1"/>
    </source>
</evidence>
<dbReference type="PANTHER" id="PTHR42958">
    <property type="entry name" value="HYDROGENASE-2 LARGE CHAIN"/>
    <property type="match status" value="1"/>
</dbReference>
<keyword evidence="1" id="KW-0533">Nickel</keyword>
<dbReference type="PANTHER" id="PTHR42958:SF2">
    <property type="entry name" value="UPTAKE HYDROGENASE LARGE SUBUNIT"/>
    <property type="match status" value="1"/>
</dbReference>
<dbReference type="InterPro" id="IPR050867">
    <property type="entry name" value="NiFe/NiFeSe_hydrgnase_LSU"/>
</dbReference>
<keyword evidence="3" id="KW-1185">Reference proteome</keyword>
<proteinExistence type="predicted"/>
<dbReference type="InterPro" id="IPR001501">
    <property type="entry name" value="Ni-dep_hyd_lsu"/>
</dbReference>
<accession>A0A239AAU0</accession>
<dbReference type="RefSeq" id="WP_089274153.1">
    <property type="nucleotide sequence ID" value="NZ_FZOC01000003.1"/>
</dbReference>
<feature type="binding site" evidence="1">
    <location>
        <position position="64"/>
    </location>
    <ligand>
        <name>Ni(2+)</name>
        <dbReference type="ChEBI" id="CHEBI:49786"/>
    </ligand>
</feature>
<dbReference type="GO" id="GO:0016151">
    <property type="term" value="F:nickel cation binding"/>
    <property type="evidence" value="ECO:0007669"/>
    <property type="project" value="InterPro"/>
</dbReference>
<dbReference type="InterPro" id="IPR029014">
    <property type="entry name" value="NiFe-Hase_large"/>
</dbReference>
<dbReference type="SUPFAM" id="SSF56762">
    <property type="entry name" value="HydB/Nqo4-like"/>
    <property type="match status" value="1"/>
</dbReference>
<sequence>MTTPQRPPDIICAENTFVISARLAGGRVAKTWSTGKMVHNMDFLLGATTEGEAPRFAKRPACICNDGHALAAARAVENLADVQIPEAARLVRNLAQGLQLLSDHLTHFYHFSLSDWLNLGRALRADAGKTAKLAECSCPRPDQGRAAFSSEALQRLTALAQGEGGAFFAVEHWDHPAYAGGPEHHLLVFSHSQAALDIRAKLAEARKLLRCTGPGHPAYQIGGLSKAADGPDLSPEARNGCAALLRQSAEFIRNVFLPDAVLVARLYRHEADLGRSGAFLSWGDFPAGERGEALLPGGVVALDQGLSAQAAQWNQVRVEQEPAWADADASRYRLRFGSGEPEYRWTNDGFHWFAVPRYAGRACEAGPLSRMLVAYAKGGRAVRDEMDRALRQAGLSPQSLDSTVGRMLARALEAASVAKAALGWLDSLDALLGGGKAPVQTPWSLPHSGEGVGLAEIGRGALAHRVRLENGRIVEHDYLIPSLWNFSPRSADGTPSPLERALAATPVADSAHPLEILRAVHAFDPCNACVIRLEDDDAGKTVTVRAK</sequence>
<dbReference type="AlphaFoldDB" id="A0A239AAU0"/>